<dbReference type="PANTHER" id="PTHR33602:SF1">
    <property type="entry name" value="REGULATORY PROTEIN RECX FAMILY PROTEIN"/>
    <property type="match status" value="1"/>
</dbReference>
<feature type="domain" description="RecX second three-helical" evidence="6">
    <location>
        <begin position="120"/>
        <end position="160"/>
    </location>
</feature>
<keyword evidence="4 5" id="KW-0963">Cytoplasm</keyword>
<dbReference type="InterPro" id="IPR053925">
    <property type="entry name" value="RecX_HTH_3rd"/>
</dbReference>
<evidence type="ECO:0000259" key="8">
    <source>
        <dbReference type="Pfam" id="PF21982"/>
    </source>
</evidence>
<gene>
    <name evidence="5 9" type="primary">recX</name>
    <name evidence="9" type="ORF">GCM10010916_30830</name>
</gene>
<evidence type="ECO:0000256" key="5">
    <source>
        <dbReference type="HAMAP-Rule" id="MF_01114"/>
    </source>
</evidence>
<dbReference type="Pfam" id="PF21982">
    <property type="entry name" value="RecX_HTH1"/>
    <property type="match status" value="1"/>
</dbReference>
<proteinExistence type="inferred from homology"/>
<dbReference type="GO" id="GO:0005737">
    <property type="term" value="C:cytoplasm"/>
    <property type="evidence" value="ECO:0007669"/>
    <property type="project" value="UniProtKB-SubCell"/>
</dbReference>
<feature type="domain" description="RecX first three-helical" evidence="8">
    <location>
        <begin position="74"/>
        <end position="113"/>
    </location>
</feature>
<keyword evidence="10" id="KW-1185">Reference proteome</keyword>
<reference evidence="9" key="2">
    <citation type="submission" date="2020-09" db="EMBL/GenBank/DDBJ databases">
        <authorList>
            <person name="Sun Q."/>
            <person name="Zhou Y."/>
        </authorList>
    </citation>
    <scope>NUCLEOTIDE SEQUENCE</scope>
    <source>
        <strain evidence="9">CGMCC 1.12987</strain>
    </source>
</reference>
<dbReference type="Proteomes" id="UP000644756">
    <property type="component" value="Unassembled WGS sequence"/>
</dbReference>
<dbReference type="AlphaFoldDB" id="A0A917D7S7"/>
<evidence type="ECO:0000256" key="2">
    <source>
        <dbReference type="ARBA" id="ARBA00009695"/>
    </source>
</evidence>
<evidence type="ECO:0000256" key="4">
    <source>
        <dbReference type="ARBA" id="ARBA00022490"/>
    </source>
</evidence>
<reference evidence="9" key="1">
    <citation type="journal article" date="2014" name="Int. J. Syst. Evol. Microbiol.">
        <title>Complete genome sequence of Corynebacterium casei LMG S-19264T (=DSM 44701T), isolated from a smear-ripened cheese.</title>
        <authorList>
            <consortium name="US DOE Joint Genome Institute (JGI-PGF)"/>
            <person name="Walter F."/>
            <person name="Albersmeier A."/>
            <person name="Kalinowski J."/>
            <person name="Ruckert C."/>
        </authorList>
    </citation>
    <scope>NUCLEOTIDE SEQUENCE</scope>
    <source>
        <strain evidence="9">CGMCC 1.12987</strain>
    </source>
</reference>
<dbReference type="Pfam" id="PF02631">
    <property type="entry name" value="RecX_HTH2"/>
    <property type="match status" value="1"/>
</dbReference>
<dbReference type="PANTHER" id="PTHR33602">
    <property type="entry name" value="REGULATORY PROTEIN RECX FAMILY PROTEIN"/>
    <property type="match status" value="1"/>
</dbReference>
<evidence type="ECO:0000259" key="6">
    <source>
        <dbReference type="Pfam" id="PF02631"/>
    </source>
</evidence>
<evidence type="ECO:0000259" key="7">
    <source>
        <dbReference type="Pfam" id="PF21981"/>
    </source>
</evidence>
<comment type="similarity">
    <text evidence="2 5">Belongs to the RecX family.</text>
</comment>
<sequence length="224" mass="25963">MNFGKEEREDAFRITSVERDLKKRDRYFIYADHSEEPILSVHEDILIEYTLLKGHSVSVSDLPGILEADQKQNAYTLALAYLGMKPRTRKEIERYLIRKEIAPEVIEQVANRLEAEHTIDDGDYAKRFAEQRLRNHLKGRLSIKQELLQRGVSKSQAAEAISELDEDFELEAAVRAGGKKWPFIKGETRDRIRKLTMFLMRRGYPGGVVREAVKQVMNDKRGDE</sequence>
<dbReference type="InterPro" id="IPR003783">
    <property type="entry name" value="Regulatory_RecX"/>
</dbReference>
<evidence type="ECO:0000313" key="10">
    <source>
        <dbReference type="Proteomes" id="UP000644756"/>
    </source>
</evidence>
<dbReference type="EMBL" id="BMGR01000010">
    <property type="protein sequence ID" value="GGG11788.1"/>
    <property type="molecule type" value="Genomic_DNA"/>
</dbReference>
<feature type="domain" description="RecX third three-helical" evidence="7">
    <location>
        <begin position="169"/>
        <end position="213"/>
    </location>
</feature>
<comment type="subcellular location">
    <subcellularLocation>
        <location evidence="1 5">Cytoplasm</location>
    </subcellularLocation>
</comment>
<dbReference type="InterPro" id="IPR053924">
    <property type="entry name" value="RecX_HTH_2nd"/>
</dbReference>
<dbReference type="Gene3D" id="1.10.10.10">
    <property type="entry name" value="Winged helix-like DNA-binding domain superfamily/Winged helix DNA-binding domain"/>
    <property type="match status" value="3"/>
</dbReference>
<comment type="caution">
    <text evidence="9">The sequence shown here is derived from an EMBL/GenBank/DDBJ whole genome shotgun (WGS) entry which is preliminary data.</text>
</comment>
<organism evidence="9 10">
    <name type="scientific">Paenibacillus abyssi</name>
    <dbReference type="NCBI Taxonomy" id="1340531"/>
    <lineage>
        <taxon>Bacteria</taxon>
        <taxon>Bacillati</taxon>
        <taxon>Bacillota</taxon>
        <taxon>Bacilli</taxon>
        <taxon>Bacillales</taxon>
        <taxon>Paenibacillaceae</taxon>
        <taxon>Paenibacillus</taxon>
    </lineage>
</organism>
<dbReference type="Pfam" id="PF21981">
    <property type="entry name" value="RecX_HTH3"/>
    <property type="match status" value="1"/>
</dbReference>
<dbReference type="RefSeq" id="WP_188531968.1">
    <property type="nucleotide sequence ID" value="NZ_BMGR01000010.1"/>
</dbReference>
<dbReference type="HAMAP" id="MF_01114">
    <property type="entry name" value="RecX"/>
    <property type="match status" value="1"/>
</dbReference>
<dbReference type="GO" id="GO:0006282">
    <property type="term" value="P:regulation of DNA repair"/>
    <property type="evidence" value="ECO:0007669"/>
    <property type="project" value="UniProtKB-UniRule"/>
</dbReference>
<name>A0A917D7S7_9BACL</name>
<protein>
    <recommendedName>
        <fullName evidence="3 5">Regulatory protein RecX</fullName>
    </recommendedName>
</protein>
<accession>A0A917D7S7</accession>
<dbReference type="InterPro" id="IPR053926">
    <property type="entry name" value="RecX_HTH_1st"/>
</dbReference>
<evidence type="ECO:0000313" key="9">
    <source>
        <dbReference type="EMBL" id="GGG11788.1"/>
    </source>
</evidence>
<dbReference type="InterPro" id="IPR036388">
    <property type="entry name" value="WH-like_DNA-bd_sf"/>
</dbReference>
<comment type="function">
    <text evidence="5">Modulates RecA activity.</text>
</comment>
<evidence type="ECO:0000256" key="3">
    <source>
        <dbReference type="ARBA" id="ARBA00018111"/>
    </source>
</evidence>
<evidence type="ECO:0000256" key="1">
    <source>
        <dbReference type="ARBA" id="ARBA00004496"/>
    </source>
</evidence>